<dbReference type="AlphaFoldDB" id="A0A4C1WKS4"/>
<proteinExistence type="predicted"/>
<comment type="caution">
    <text evidence="1">The sequence shown here is derived from an EMBL/GenBank/DDBJ whole genome shotgun (WGS) entry which is preliminary data.</text>
</comment>
<reference evidence="1 2" key="1">
    <citation type="journal article" date="2019" name="Commun. Biol.">
        <title>The bagworm genome reveals a unique fibroin gene that provides high tensile strength.</title>
        <authorList>
            <person name="Kono N."/>
            <person name="Nakamura H."/>
            <person name="Ohtoshi R."/>
            <person name="Tomita M."/>
            <person name="Numata K."/>
            <person name="Arakawa K."/>
        </authorList>
    </citation>
    <scope>NUCLEOTIDE SEQUENCE [LARGE SCALE GENOMIC DNA]</scope>
</reference>
<gene>
    <name evidence="1" type="ORF">EVAR_37286_1</name>
</gene>
<dbReference type="STRING" id="151549.A0A4C1WKS4"/>
<protein>
    <submittedName>
        <fullName evidence="1">Uncharacterized protein</fullName>
    </submittedName>
</protein>
<evidence type="ECO:0000313" key="2">
    <source>
        <dbReference type="Proteomes" id="UP000299102"/>
    </source>
</evidence>
<name>A0A4C1WKS4_EUMVA</name>
<organism evidence="1 2">
    <name type="scientific">Eumeta variegata</name>
    <name type="common">Bagworm moth</name>
    <name type="synonym">Eumeta japonica</name>
    <dbReference type="NCBI Taxonomy" id="151549"/>
    <lineage>
        <taxon>Eukaryota</taxon>
        <taxon>Metazoa</taxon>
        <taxon>Ecdysozoa</taxon>
        <taxon>Arthropoda</taxon>
        <taxon>Hexapoda</taxon>
        <taxon>Insecta</taxon>
        <taxon>Pterygota</taxon>
        <taxon>Neoptera</taxon>
        <taxon>Endopterygota</taxon>
        <taxon>Lepidoptera</taxon>
        <taxon>Glossata</taxon>
        <taxon>Ditrysia</taxon>
        <taxon>Tineoidea</taxon>
        <taxon>Psychidae</taxon>
        <taxon>Oiketicinae</taxon>
        <taxon>Eumeta</taxon>
    </lineage>
</organism>
<accession>A0A4C1WKS4</accession>
<evidence type="ECO:0000313" key="1">
    <source>
        <dbReference type="EMBL" id="GBP51450.1"/>
    </source>
</evidence>
<dbReference type="EMBL" id="BGZK01000581">
    <property type="protein sequence ID" value="GBP51450.1"/>
    <property type="molecule type" value="Genomic_DNA"/>
</dbReference>
<sequence length="212" mass="24205">MRESQVLSVCSGEEQNIRNIQSRTRNQALSVSNAFKIRERQQTSRARSRNQVLAHSNRSAFRYDPQIDYAQQSSVQIGDMNKICPKCSAKNGSMKLMACAVLLEKTFNAHINVEYCHSVQAIKYICKYINKGSDQATFGVRNPNDEVENYVNGRYISTSEAAWRIFEFPIHERHPTVLQLAVHLENGQRVYFTTETAVQVAQNPRKTTLLAF</sequence>
<dbReference type="Proteomes" id="UP000299102">
    <property type="component" value="Unassembled WGS sequence"/>
</dbReference>
<dbReference type="OrthoDB" id="1728974at2759"/>
<keyword evidence="2" id="KW-1185">Reference proteome</keyword>